<name>A0ABS5LB12_9BACI</name>
<gene>
    <name evidence="6" type="ORF">J9317_03885</name>
</gene>
<dbReference type="InterPro" id="IPR051768">
    <property type="entry name" value="Bact_secretion_toxin"/>
</dbReference>
<dbReference type="RefSeq" id="WP_211556571.1">
    <property type="nucleotide sequence ID" value="NZ_JAGVRK010000001.1"/>
</dbReference>
<keyword evidence="4" id="KW-0175">Coiled coil</keyword>
<sequence length="694" mass="76631">MTKLYESDSLATAIESRTKQYKDLEDKLITLENTFKALVDNTEFKGKGADNIKSFYQAQIDLVKDWKKFIQAVTDFYSDVPKWAEDYNLAESTKVAIPFLEEGLETGSKNSKTMVETQHSDLEEIFKPIHDLISLTAFSTESFDTNMKKADTKRSETVTAVENLDTSYKETYTAQSSTIGVVQQGYMAIMNATAKSGSVQPMNFNVKTYQADPIHEVRKNVQESIEAYQKQQEEAQKIRDEIAAEKAKIEAEKARIEAEKNKPWYEKTWDGVKTFAGEFSGYYDSVRATTGVDPVTGRKLSNAERVAAGAMAAAGFIPVVGWAGRAVKGGSAIYKTAKGINTANHMLDAYKGTKAMDILNKTEKGIYGLYTANSAWEFGSGRDMFGNKLTEEQRQNALWNGLTMGLVGGGAHIIDKGGLSKLANKAPHSTAFVRDKVAKAQESLKQIGKQVGNKTHQTLSDLGTTAKESLKVVGREIGKVDLPVVVVRKVASSTGETLKVLGMESRKLSDIIPERQSGIIESRKVKDEKDAIYSQTDEDIGFKDSVEITGADVYGPHYEQAIGLYESKSEWFPNPDESTLVKGNELKAAREEYNSLANSGLLEKGHHVQGLAFGGENVSSNIKFTGESTIKSDKLSGLDLSFYHTQGYGKENAKILKIHQTEGGVFIFGNNPNHTEATVFQNKVLKWQRDNDLR</sequence>
<dbReference type="PANTHER" id="PTHR34976">
    <property type="entry name" value="RIBONUCLEASE YQCG-RELATED"/>
    <property type="match status" value="1"/>
</dbReference>
<dbReference type="EMBL" id="JAGVRK010000001">
    <property type="protein sequence ID" value="MBS2967915.1"/>
    <property type="molecule type" value="Genomic_DNA"/>
</dbReference>
<dbReference type="PROSITE" id="PS51756">
    <property type="entry name" value="LXG"/>
    <property type="match status" value="1"/>
</dbReference>
<reference evidence="6 7" key="1">
    <citation type="submission" date="2021-04" db="EMBL/GenBank/DDBJ databases">
        <title>Metabacillus sp. strain KIGAM252 whole genome sequence.</title>
        <authorList>
            <person name="Seo M.-J."/>
            <person name="Cho E.-S."/>
            <person name="Hwang C.Y."/>
            <person name="Yoon D.J."/>
        </authorList>
    </citation>
    <scope>NUCLEOTIDE SEQUENCE [LARGE SCALE GENOMIC DNA]</scope>
    <source>
        <strain evidence="6 7">KIGAM252</strain>
    </source>
</reference>
<dbReference type="Pfam" id="PF04740">
    <property type="entry name" value="LXG"/>
    <property type="match status" value="1"/>
</dbReference>
<protein>
    <submittedName>
        <fullName evidence="6">Ribonuclease YeeF family protein</fullName>
    </submittedName>
</protein>
<evidence type="ECO:0000256" key="1">
    <source>
        <dbReference type="ARBA" id="ARBA00004613"/>
    </source>
</evidence>
<feature type="coiled-coil region" evidence="4">
    <location>
        <begin position="214"/>
        <end position="262"/>
    </location>
</feature>
<evidence type="ECO:0000256" key="2">
    <source>
        <dbReference type="ARBA" id="ARBA00022525"/>
    </source>
</evidence>
<dbReference type="PANTHER" id="PTHR34976:SF2">
    <property type="entry name" value="TYPE VII SECRETION SYSTEM PROTEIN ESSD"/>
    <property type="match status" value="1"/>
</dbReference>
<evidence type="ECO:0000313" key="6">
    <source>
        <dbReference type="EMBL" id="MBS2967915.1"/>
    </source>
</evidence>
<comment type="caution">
    <text evidence="6">The sequence shown here is derived from an EMBL/GenBank/DDBJ whole genome shotgun (WGS) entry which is preliminary data.</text>
</comment>
<dbReference type="Pfam" id="PF14449">
    <property type="entry name" value="PT-TG"/>
    <property type="match status" value="1"/>
</dbReference>
<keyword evidence="7" id="KW-1185">Reference proteome</keyword>
<evidence type="ECO:0000313" key="7">
    <source>
        <dbReference type="Proteomes" id="UP000682403"/>
    </source>
</evidence>
<proteinExistence type="inferred from homology"/>
<keyword evidence="2" id="KW-0964">Secreted</keyword>
<comment type="similarity">
    <text evidence="3">In the N-terminal section; belongs to the LXG family.</text>
</comment>
<evidence type="ECO:0000259" key="5">
    <source>
        <dbReference type="PROSITE" id="PS51756"/>
    </source>
</evidence>
<organism evidence="6 7">
    <name type="scientific">Metabacillus flavus</name>
    <dbReference type="NCBI Taxonomy" id="2823519"/>
    <lineage>
        <taxon>Bacteria</taxon>
        <taxon>Bacillati</taxon>
        <taxon>Bacillota</taxon>
        <taxon>Bacilli</taxon>
        <taxon>Bacillales</taxon>
        <taxon>Bacillaceae</taxon>
        <taxon>Metabacillus</taxon>
    </lineage>
</organism>
<comment type="subcellular location">
    <subcellularLocation>
        <location evidence="1">Secreted</location>
    </subcellularLocation>
</comment>
<dbReference type="InterPro" id="IPR027797">
    <property type="entry name" value="PT-TG_dom"/>
</dbReference>
<dbReference type="Proteomes" id="UP000682403">
    <property type="component" value="Unassembled WGS sequence"/>
</dbReference>
<feature type="coiled-coil region" evidence="4">
    <location>
        <begin position="14"/>
        <end position="41"/>
    </location>
</feature>
<feature type="domain" description="LXG" evidence="5">
    <location>
        <begin position="1"/>
        <end position="235"/>
    </location>
</feature>
<evidence type="ECO:0000256" key="3">
    <source>
        <dbReference type="ARBA" id="ARBA00034117"/>
    </source>
</evidence>
<dbReference type="InterPro" id="IPR006829">
    <property type="entry name" value="LXG_dom"/>
</dbReference>
<evidence type="ECO:0000256" key="4">
    <source>
        <dbReference type="SAM" id="Coils"/>
    </source>
</evidence>
<accession>A0ABS5LB12</accession>